<gene>
    <name evidence="3" type="ORF">H6P81_006900</name>
</gene>
<evidence type="ECO:0000259" key="2">
    <source>
        <dbReference type="Pfam" id="PF01458"/>
    </source>
</evidence>
<evidence type="ECO:0000313" key="3">
    <source>
        <dbReference type="EMBL" id="KAG9453996.1"/>
    </source>
</evidence>
<reference evidence="3 4" key="1">
    <citation type="submission" date="2021-07" db="EMBL/GenBank/DDBJ databases">
        <title>The Aristolochia fimbriata genome: insights into angiosperm evolution, floral development and chemical biosynthesis.</title>
        <authorList>
            <person name="Jiao Y."/>
        </authorList>
    </citation>
    <scope>NUCLEOTIDE SEQUENCE [LARGE SCALE GENOMIC DNA]</scope>
    <source>
        <strain evidence="3">IBCAS-2021</strain>
        <tissue evidence="3">Leaf</tissue>
    </source>
</reference>
<protein>
    <recommendedName>
        <fullName evidence="2">SUF system FeS cluster assembly SufBD core domain-containing protein</fullName>
    </recommendedName>
</protein>
<evidence type="ECO:0000313" key="4">
    <source>
        <dbReference type="Proteomes" id="UP000825729"/>
    </source>
</evidence>
<dbReference type="InterPro" id="IPR055346">
    <property type="entry name" value="Fe-S_cluster_assembly_SufBD"/>
</dbReference>
<dbReference type="InterPro" id="IPR000825">
    <property type="entry name" value="SUF_FeS_clus_asmbl_SufBD_core"/>
</dbReference>
<evidence type="ECO:0000256" key="1">
    <source>
        <dbReference type="ARBA" id="ARBA00043967"/>
    </source>
</evidence>
<keyword evidence="4" id="KW-1185">Reference proteome</keyword>
<dbReference type="PANTHER" id="PTHR30508:SF1">
    <property type="entry name" value="UPF0051 PROTEIN ABCI8, CHLOROPLASTIC-RELATED"/>
    <property type="match status" value="1"/>
</dbReference>
<dbReference type="InterPro" id="IPR037284">
    <property type="entry name" value="SUF_FeS_clus_asmbl_SufBD_sf"/>
</dbReference>
<sequence length="103" mass="11926">MERLKHDDLMGRSHDTSLNPAIVELYCEENGKIKYAMKQNWYRIEAGEKVDLGNKEGLCFGYRSKILWIQVQKGSIVTWKYPTIVLEGKVKNNTTQVKFEVSS</sequence>
<comment type="similarity">
    <text evidence="1">Belongs to the iron-sulfur cluster assembly SufBD family.</text>
</comment>
<dbReference type="EMBL" id="JAINDJ010000003">
    <property type="protein sequence ID" value="KAG9453996.1"/>
    <property type="molecule type" value="Genomic_DNA"/>
</dbReference>
<dbReference type="AlphaFoldDB" id="A0AAV7EZU5"/>
<name>A0AAV7EZU5_ARIFI</name>
<dbReference type="Proteomes" id="UP000825729">
    <property type="component" value="Unassembled WGS sequence"/>
</dbReference>
<dbReference type="GO" id="GO:0016226">
    <property type="term" value="P:iron-sulfur cluster assembly"/>
    <property type="evidence" value="ECO:0007669"/>
    <property type="project" value="InterPro"/>
</dbReference>
<feature type="domain" description="SUF system FeS cluster assembly SufBD core" evidence="2">
    <location>
        <begin position="15"/>
        <end position="89"/>
    </location>
</feature>
<accession>A0AAV7EZU5</accession>
<dbReference type="Pfam" id="PF01458">
    <property type="entry name" value="SUFBD_core"/>
    <property type="match status" value="1"/>
</dbReference>
<comment type="caution">
    <text evidence="3">The sequence shown here is derived from an EMBL/GenBank/DDBJ whole genome shotgun (WGS) entry which is preliminary data.</text>
</comment>
<organism evidence="3 4">
    <name type="scientific">Aristolochia fimbriata</name>
    <name type="common">White veined hardy Dutchman's pipe vine</name>
    <dbReference type="NCBI Taxonomy" id="158543"/>
    <lineage>
        <taxon>Eukaryota</taxon>
        <taxon>Viridiplantae</taxon>
        <taxon>Streptophyta</taxon>
        <taxon>Embryophyta</taxon>
        <taxon>Tracheophyta</taxon>
        <taxon>Spermatophyta</taxon>
        <taxon>Magnoliopsida</taxon>
        <taxon>Magnoliidae</taxon>
        <taxon>Piperales</taxon>
        <taxon>Aristolochiaceae</taxon>
        <taxon>Aristolochia</taxon>
    </lineage>
</organism>
<proteinExistence type="inferred from homology"/>
<dbReference type="SUPFAM" id="SSF101960">
    <property type="entry name" value="Stabilizer of iron transporter SufD"/>
    <property type="match status" value="1"/>
</dbReference>
<dbReference type="PANTHER" id="PTHR30508">
    <property type="entry name" value="FES CLUSTER ASSEMBLY PROTEIN SUF"/>
    <property type="match status" value="1"/>
</dbReference>